<reference evidence="3 4" key="1">
    <citation type="submission" date="2019-02" db="EMBL/GenBank/DDBJ databases">
        <title>Jishengella sp. nov., isolated from a root of Zingiber montanum.</title>
        <authorList>
            <person name="Kuncharoen N."/>
            <person name="Kudo T."/>
            <person name="Masahiro Y."/>
            <person name="Ohkuma M."/>
            <person name="Tanasupawat S."/>
        </authorList>
    </citation>
    <scope>NUCLEOTIDE SEQUENCE [LARGE SCALE GENOMIC DNA]</scope>
    <source>
        <strain evidence="3 4">PLAI 1-1</strain>
    </source>
</reference>
<feature type="transmembrane region" description="Helical" evidence="2">
    <location>
        <begin position="28"/>
        <end position="47"/>
    </location>
</feature>
<protein>
    <recommendedName>
        <fullName evidence="5">Peptidoglycan-binding protein</fullName>
    </recommendedName>
</protein>
<dbReference type="OrthoDB" id="3268648at2"/>
<evidence type="ECO:0000256" key="1">
    <source>
        <dbReference type="SAM" id="MobiDB-lite"/>
    </source>
</evidence>
<keyword evidence="2" id="KW-0812">Transmembrane</keyword>
<keyword evidence="2" id="KW-1133">Transmembrane helix</keyword>
<dbReference type="RefSeq" id="WP_131306632.1">
    <property type="nucleotide sequence ID" value="NZ_SJJR01000017.1"/>
</dbReference>
<gene>
    <name evidence="3" type="ORF">E0H26_21710</name>
</gene>
<organism evidence="3 4">
    <name type="scientific">Micromonospora zingiberis</name>
    <dbReference type="NCBI Taxonomy" id="2053011"/>
    <lineage>
        <taxon>Bacteria</taxon>
        <taxon>Bacillati</taxon>
        <taxon>Actinomycetota</taxon>
        <taxon>Actinomycetes</taxon>
        <taxon>Micromonosporales</taxon>
        <taxon>Micromonosporaceae</taxon>
        <taxon>Micromonospora</taxon>
    </lineage>
</organism>
<comment type="caution">
    <text evidence="3">The sequence shown here is derived from an EMBL/GenBank/DDBJ whole genome shotgun (WGS) entry which is preliminary data.</text>
</comment>
<evidence type="ECO:0000313" key="3">
    <source>
        <dbReference type="EMBL" id="TCB94305.1"/>
    </source>
</evidence>
<proteinExistence type="predicted"/>
<sequence length="405" mass="41774">MHSKRDDPTEFIPRVSDPPVRRRGALRWLVAGLVLASLALVGSGIAATRHRAAAEPGPGETDTVATTAIERRDLSTTRTLPGAIGYGAARPLAGHLAATVTWLPRSGATIKRGGQLWRADDRPVVLFYGGMPMYRDIAGLHLVGRDVRIVADNLGTLGYPIGRQPSTGELVPPHAPARSTGGDGESGAGAGGEQQRVRSGEGVLTAALIAAIKRWQTDLGVPATGTIPMGHVEVASGAIRVEAVTGQPGAPANTPLLSVTAVRKVITVGAELADAASIKRGDRVKVELPDERTVPARVLAVGRDLVTADNGVGTGPQVLAVTVAVDKPQTIANLDSGEVQVRFAGRTAADVLVAPVEALVALREGGYAVQTPTGLVAVRTGMFADGWVEITGDGLTEGTELVVPA</sequence>
<feature type="region of interest" description="Disordered" evidence="1">
    <location>
        <begin position="164"/>
        <end position="198"/>
    </location>
</feature>
<keyword evidence="4" id="KW-1185">Reference proteome</keyword>
<evidence type="ECO:0000256" key="2">
    <source>
        <dbReference type="SAM" id="Phobius"/>
    </source>
</evidence>
<evidence type="ECO:0000313" key="4">
    <source>
        <dbReference type="Proteomes" id="UP000292274"/>
    </source>
</evidence>
<dbReference type="Proteomes" id="UP000292274">
    <property type="component" value="Unassembled WGS sequence"/>
</dbReference>
<accession>A0A4V2LW02</accession>
<name>A0A4V2LW02_9ACTN</name>
<keyword evidence="2" id="KW-0472">Membrane</keyword>
<evidence type="ECO:0008006" key="5">
    <source>
        <dbReference type="Google" id="ProtNLM"/>
    </source>
</evidence>
<dbReference type="EMBL" id="SJJR01000017">
    <property type="protein sequence ID" value="TCB94305.1"/>
    <property type="molecule type" value="Genomic_DNA"/>
</dbReference>
<feature type="compositionally biased region" description="Gly residues" evidence="1">
    <location>
        <begin position="181"/>
        <end position="192"/>
    </location>
</feature>
<dbReference type="AlphaFoldDB" id="A0A4V2LW02"/>